<evidence type="ECO:0000313" key="3">
    <source>
        <dbReference type="EMBL" id="KAF1952307.1"/>
    </source>
</evidence>
<reference evidence="3" key="1">
    <citation type="journal article" date="2020" name="Stud. Mycol.">
        <title>101 Dothideomycetes genomes: a test case for predicting lifestyles and emergence of pathogens.</title>
        <authorList>
            <person name="Haridas S."/>
            <person name="Albert R."/>
            <person name="Binder M."/>
            <person name="Bloem J."/>
            <person name="Labutti K."/>
            <person name="Salamov A."/>
            <person name="Andreopoulos B."/>
            <person name="Baker S."/>
            <person name="Barry K."/>
            <person name="Bills G."/>
            <person name="Bluhm B."/>
            <person name="Cannon C."/>
            <person name="Castanera R."/>
            <person name="Culley D."/>
            <person name="Daum C."/>
            <person name="Ezra D."/>
            <person name="Gonzalez J."/>
            <person name="Henrissat B."/>
            <person name="Kuo A."/>
            <person name="Liang C."/>
            <person name="Lipzen A."/>
            <person name="Lutzoni F."/>
            <person name="Magnuson J."/>
            <person name="Mondo S."/>
            <person name="Nolan M."/>
            <person name="Ohm R."/>
            <person name="Pangilinan J."/>
            <person name="Park H.-J."/>
            <person name="Ramirez L."/>
            <person name="Alfaro M."/>
            <person name="Sun H."/>
            <person name="Tritt A."/>
            <person name="Yoshinaga Y."/>
            <person name="Zwiers L.-H."/>
            <person name="Turgeon B."/>
            <person name="Goodwin S."/>
            <person name="Spatafora J."/>
            <person name="Crous P."/>
            <person name="Grigoriev I."/>
        </authorList>
    </citation>
    <scope>NUCLEOTIDE SEQUENCE</scope>
    <source>
        <strain evidence="3">CBS 675.92</strain>
    </source>
</reference>
<accession>A0A6A5TTR3</accession>
<keyword evidence="1" id="KW-0539">Nucleus</keyword>
<protein>
    <recommendedName>
        <fullName evidence="2">Zn(2)-C6 fungal-type domain-containing protein</fullName>
    </recommendedName>
</protein>
<dbReference type="InterPro" id="IPR053157">
    <property type="entry name" value="Sterol_Uptake_Regulator"/>
</dbReference>
<dbReference type="EMBL" id="ML977011">
    <property type="protein sequence ID" value="KAF1952307.1"/>
    <property type="molecule type" value="Genomic_DNA"/>
</dbReference>
<dbReference type="Pfam" id="PF00172">
    <property type="entry name" value="Zn_clus"/>
    <property type="match status" value="1"/>
</dbReference>
<dbReference type="SUPFAM" id="SSF57701">
    <property type="entry name" value="Zn2/Cys6 DNA-binding domain"/>
    <property type="match status" value="1"/>
</dbReference>
<dbReference type="PANTHER" id="PTHR47784:SF5">
    <property type="entry name" value="STEROL UPTAKE CONTROL PROTEIN 2"/>
    <property type="match status" value="1"/>
</dbReference>
<dbReference type="PROSITE" id="PS50048">
    <property type="entry name" value="ZN2_CY6_FUNGAL_2"/>
    <property type="match status" value="1"/>
</dbReference>
<evidence type="ECO:0000259" key="2">
    <source>
        <dbReference type="PROSITE" id="PS50048"/>
    </source>
</evidence>
<dbReference type="SMART" id="SM00066">
    <property type="entry name" value="GAL4"/>
    <property type="match status" value="1"/>
</dbReference>
<dbReference type="GO" id="GO:0008270">
    <property type="term" value="F:zinc ion binding"/>
    <property type="evidence" value="ECO:0007669"/>
    <property type="project" value="InterPro"/>
</dbReference>
<dbReference type="PANTHER" id="PTHR47784">
    <property type="entry name" value="STEROL UPTAKE CONTROL PROTEIN 2"/>
    <property type="match status" value="1"/>
</dbReference>
<dbReference type="AlphaFoldDB" id="A0A6A5TTR3"/>
<evidence type="ECO:0000256" key="1">
    <source>
        <dbReference type="ARBA" id="ARBA00023242"/>
    </source>
</evidence>
<proteinExistence type="predicted"/>
<evidence type="ECO:0000313" key="4">
    <source>
        <dbReference type="Proteomes" id="UP000800035"/>
    </source>
</evidence>
<dbReference type="InterPro" id="IPR001138">
    <property type="entry name" value="Zn2Cys6_DnaBD"/>
</dbReference>
<feature type="domain" description="Zn(2)-C6 fungal-type" evidence="2">
    <location>
        <begin position="15"/>
        <end position="45"/>
    </location>
</feature>
<dbReference type="CDD" id="cd00067">
    <property type="entry name" value="GAL4"/>
    <property type="match status" value="1"/>
</dbReference>
<gene>
    <name evidence="3" type="ORF">CC80DRAFT_596673</name>
</gene>
<keyword evidence="4" id="KW-1185">Reference proteome</keyword>
<dbReference type="PROSITE" id="PS00463">
    <property type="entry name" value="ZN2_CY6_FUNGAL_1"/>
    <property type="match status" value="1"/>
</dbReference>
<dbReference type="GO" id="GO:0001228">
    <property type="term" value="F:DNA-binding transcription activator activity, RNA polymerase II-specific"/>
    <property type="evidence" value="ECO:0007669"/>
    <property type="project" value="TreeGrafter"/>
</dbReference>
<dbReference type="InterPro" id="IPR036864">
    <property type="entry name" value="Zn2-C6_fun-type_DNA-bd_sf"/>
</dbReference>
<dbReference type="Gene3D" id="4.10.240.10">
    <property type="entry name" value="Zn(2)-C6 fungal-type DNA-binding domain"/>
    <property type="match status" value="1"/>
</dbReference>
<dbReference type="OrthoDB" id="4937900at2759"/>
<organism evidence="3 4">
    <name type="scientific">Byssothecium circinans</name>
    <dbReference type="NCBI Taxonomy" id="147558"/>
    <lineage>
        <taxon>Eukaryota</taxon>
        <taxon>Fungi</taxon>
        <taxon>Dikarya</taxon>
        <taxon>Ascomycota</taxon>
        <taxon>Pezizomycotina</taxon>
        <taxon>Dothideomycetes</taxon>
        <taxon>Pleosporomycetidae</taxon>
        <taxon>Pleosporales</taxon>
        <taxon>Massarineae</taxon>
        <taxon>Massarinaceae</taxon>
        <taxon>Byssothecium</taxon>
    </lineage>
</organism>
<name>A0A6A5TTR3_9PLEO</name>
<sequence length="444" mass="50125">MAGGLRKYHTKSRNGCSQCKKRRKKCDMRMPRCGNCTRWGAVCDFTAWSAAVRPVYERAFNQTVLTDGLLPFAVPISSFDTEDVELLRHYATQSSLTLSPRDYLSLFQVNVPGEAKGHLYLMHSVLAFSALHLSFVDVRNRNRHSYVASTQHEKALVCFRSTVTEVTPDNAGAITIFSYLTAVYTLGLPVVFGFESIESPLSTFIDMLNVLRQAWNAVGRVQAVVETGSLHDLLRPSGKRLCNCIMHAKGSKVVGFLEYFIDTSPATEPENKHIYLDAIQHWHRFFLNMPCKPPLWSHVLVWVMTVPHAYIQLLLQKRPMALVILANWAIGLYRAPNMWFNQWAKEVTGEIWNTSDDETRRGLSWAAEVCGVIPKQYHPQGCVCWDCREGSPYTKIRDAASAVLVDRTKPGDSSSTSPPPTVQVVESFRRTPDWTRYSSSSPEL</sequence>
<dbReference type="Proteomes" id="UP000800035">
    <property type="component" value="Unassembled WGS sequence"/>
</dbReference>